<dbReference type="EMBL" id="CP104003">
    <property type="protein sequence ID" value="UWM55516.1"/>
    <property type="molecule type" value="Genomic_DNA"/>
</dbReference>
<keyword evidence="6 10" id="KW-0067">ATP-binding</keyword>
<evidence type="ECO:0000256" key="1">
    <source>
        <dbReference type="ARBA" id="ARBA00000085"/>
    </source>
</evidence>
<evidence type="ECO:0000256" key="4">
    <source>
        <dbReference type="ARBA" id="ARBA00022741"/>
    </source>
</evidence>
<dbReference type="InterPro" id="IPR003594">
    <property type="entry name" value="HATPase_dom"/>
</dbReference>
<dbReference type="KEGG" id="ssai:N0B31_04335"/>
<keyword evidence="8" id="KW-0472">Membrane</keyword>
<name>A0A9E7U936_9EURY</name>
<dbReference type="RefSeq" id="WP_260594616.1">
    <property type="nucleotide sequence ID" value="NZ_CP104003.1"/>
</dbReference>
<dbReference type="Gene3D" id="3.30.565.10">
    <property type="entry name" value="Histidine kinase-like ATPase, C-terminal domain"/>
    <property type="match status" value="1"/>
</dbReference>
<evidence type="ECO:0000256" key="6">
    <source>
        <dbReference type="ARBA" id="ARBA00022840"/>
    </source>
</evidence>
<evidence type="ECO:0000256" key="8">
    <source>
        <dbReference type="SAM" id="Phobius"/>
    </source>
</evidence>
<evidence type="ECO:0000256" key="3">
    <source>
        <dbReference type="ARBA" id="ARBA00022679"/>
    </source>
</evidence>
<dbReference type="Proteomes" id="UP001057580">
    <property type="component" value="Chromosome"/>
</dbReference>
<dbReference type="SMART" id="SM00387">
    <property type="entry name" value="HATPase_c"/>
    <property type="match status" value="1"/>
</dbReference>
<keyword evidence="4" id="KW-0547">Nucleotide-binding</keyword>
<evidence type="ECO:0000256" key="5">
    <source>
        <dbReference type="ARBA" id="ARBA00022777"/>
    </source>
</evidence>
<dbReference type="GO" id="GO:0005524">
    <property type="term" value="F:ATP binding"/>
    <property type="evidence" value="ECO:0007669"/>
    <property type="project" value="UniProtKB-KW"/>
</dbReference>
<dbReference type="PROSITE" id="PS50109">
    <property type="entry name" value="HIS_KIN"/>
    <property type="match status" value="1"/>
</dbReference>
<dbReference type="InterPro" id="IPR036890">
    <property type="entry name" value="HATPase_C_sf"/>
</dbReference>
<dbReference type="PRINTS" id="PR00344">
    <property type="entry name" value="BCTRLSENSOR"/>
</dbReference>
<feature type="domain" description="Histidine kinase" evidence="9">
    <location>
        <begin position="174"/>
        <end position="374"/>
    </location>
</feature>
<evidence type="ECO:0000313" key="11">
    <source>
        <dbReference type="Proteomes" id="UP001057580"/>
    </source>
</evidence>
<feature type="compositionally biased region" description="Polar residues" evidence="7">
    <location>
        <begin position="391"/>
        <end position="404"/>
    </location>
</feature>
<evidence type="ECO:0000313" key="10">
    <source>
        <dbReference type="EMBL" id="UWM55516.1"/>
    </source>
</evidence>
<keyword evidence="8" id="KW-1133">Transmembrane helix</keyword>
<evidence type="ECO:0000259" key="9">
    <source>
        <dbReference type="PROSITE" id="PS50109"/>
    </source>
</evidence>
<keyword evidence="3" id="KW-0808">Transferase</keyword>
<sequence length="404" mass="43863">MEYATLRDVGQTDSGTPRRRAKYGMALFAAVFSVLYLYYFTEVHRAGTMLGVKGFLEAALLGIPLVVLYSGTAWVSLTRYDEDLLPRLLRWTAGAAVVFAVLVTATMFVIGTRFDPGERFLVIQMSSGFGSAAGLLIGAMEVRANHVGRERARTELTAERRKHERERMEYLNHLLRHEVLNGIAIVRGTAGILIEDVDDPTATRRLRTIHDRSDEVAVFIQQVRTLLQDPTDVDPGSVDLAALIDGEVESVVAGFEVGAVRTDVPDDVQVVGNDLLGRVFTNLMENGIRHNDPPVTLEVTAVVGPDHADVSVLDDGDGIDPEDEEQLFSYPTGGDHGFGLSLSRDLVQRYGGDLRLERTDETGTEFVVTIPRAAGATGEGGPTEPDEPTAARTTVDPQGQATGS</sequence>
<gene>
    <name evidence="10" type="ORF">N0B31_04335</name>
</gene>
<keyword evidence="11" id="KW-1185">Reference proteome</keyword>
<dbReference type="SUPFAM" id="SSF55874">
    <property type="entry name" value="ATPase domain of HSP90 chaperone/DNA topoisomerase II/histidine kinase"/>
    <property type="match status" value="1"/>
</dbReference>
<comment type="catalytic activity">
    <reaction evidence="1">
        <text>ATP + protein L-histidine = ADP + protein N-phospho-L-histidine.</text>
        <dbReference type="EC" id="2.7.13.3"/>
    </reaction>
</comment>
<protein>
    <recommendedName>
        <fullName evidence="2">histidine kinase</fullName>
        <ecNumber evidence="2">2.7.13.3</ecNumber>
    </recommendedName>
</protein>
<keyword evidence="8" id="KW-0812">Transmembrane</keyword>
<dbReference type="GO" id="GO:0004673">
    <property type="term" value="F:protein histidine kinase activity"/>
    <property type="evidence" value="ECO:0007669"/>
    <property type="project" value="UniProtKB-EC"/>
</dbReference>
<feature type="transmembrane region" description="Helical" evidence="8">
    <location>
        <begin position="59"/>
        <end position="77"/>
    </location>
</feature>
<dbReference type="PANTHER" id="PTHR44936:SF10">
    <property type="entry name" value="SENSOR PROTEIN RSTB"/>
    <property type="match status" value="1"/>
</dbReference>
<dbReference type="InterPro" id="IPR050980">
    <property type="entry name" value="2C_sensor_his_kinase"/>
</dbReference>
<feature type="transmembrane region" description="Helical" evidence="8">
    <location>
        <begin position="21"/>
        <end position="39"/>
    </location>
</feature>
<dbReference type="Pfam" id="PF02518">
    <property type="entry name" value="HATPase_c"/>
    <property type="match status" value="1"/>
</dbReference>
<evidence type="ECO:0000256" key="2">
    <source>
        <dbReference type="ARBA" id="ARBA00012438"/>
    </source>
</evidence>
<accession>A0A9E7U936</accession>
<proteinExistence type="predicted"/>
<dbReference type="PANTHER" id="PTHR44936">
    <property type="entry name" value="SENSOR PROTEIN CREC"/>
    <property type="match status" value="1"/>
</dbReference>
<feature type="region of interest" description="Disordered" evidence="7">
    <location>
        <begin position="371"/>
        <end position="404"/>
    </location>
</feature>
<dbReference type="InterPro" id="IPR004358">
    <property type="entry name" value="Sig_transdc_His_kin-like_C"/>
</dbReference>
<dbReference type="AlphaFoldDB" id="A0A9E7U936"/>
<dbReference type="EC" id="2.7.13.3" evidence="2"/>
<keyword evidence="5" id="KW-0418">Kinase</keyword>
<dbReference type="GeneID" id="74941623"/>
<evidence type="ECO:0000256" key="7">
    <source>
        <dbReference type="SAM" id="MobiDB-lite"/>
    </source>
</evidence>
<organism evidence="10 11">
    <name type="scientific">Salinirubellus salinus</name>
    <dbReference type="NCBI Taxonomy" id="1364945"/>
    <lineage>
        <taxon>Archaea</taxon>
        <taxon>Methanobacteriati</taxon>
        <taxon>Methanobacteriota</taxon>
        <taxon>Stenosarchaea group</taxon>
        <taxon>Halobacteria</taxon>
        <taxon>Halobacteriales</taxon>
        <taxon>Natronomonadaceae</taxon>
        <taxon>Salinirubellus</taxon>
    </lineage>
</organism>
<reference evidence="10" key="1">
    <citation type="submission" date="2022-09" db="EMBL/GenBank/DDBJ databases">
        <title>Diverse halophilic archaea isolated from saline environments.</title>
        <authorList>
            <person name="Cui H.-L."/>
        </authorList>
    </citation>
    <scope>NUCLEOTIDE SEQUENCE</scope>
    <source>
        <strain evidence="10">ZS-35-S2</strain>
    </source>
</reference>
<feature type="transmembrane region" description="Helical" evidence="8">
    <location>
        <begin position="89"/>
        <end position="110"/>
    </location>
</feature>
<dbReference type="InterPro" id="IPR005467">
    <property type="entry name" value="His_kinase_dom"/>
</dbReference>